<feature type="compositionally biased region" description="Polar residues" evidence="5">
    <location>
        <begin position="196"/>
        <end position="212"/>
    </location>
</feature>
<evidence type="ECO:0000256" key="5">
    <source>
        <dbReference type="SAM" id="MobiDB-lite"/>
    </source>
</evidence>
<dbReference type="SMART" id="SM00584">
    <property type="entry name" value="TLDc"/>
    <property type="match status" value="1"/>
</dbReference>
<evidence type="ECO:0000313" key="8">
    <source>
        <dbReference type="Proteomes" id="UP001217089"/>
    </source>
</evidence>
<evidence type="ECO:0000256" key="1">
    <source>
        <dbReference type="ARBA" id="ARBA00004173"/>
    </source>
</evidence>
<evidence type="ECO:0000256" key="4">
    <source>
        <dbReference type="ARBA" id="ARBA00040604"/>
    </source>
</evidence>
<sequence>MARDEVSSKPVVYHDKTCPLYRSWCASHSNLFEENDLPTSPTSGDKETSHDHNTTANSEISEAGSVCSCGASGELSNQMVTPSSPIKDIVTSDISEQANQNQELIPHDQKIDSHKQNMHSPVSENADSEFGEFECAEMPKPLTANMICSDKEFVSVNLVTKTSEPDESSGTEKLQSTASDNSIVESQSPDKARTSFFLNSPKSENSQPVSETCDTHEGDSQEICDIKQEPSGELRIGNIVYLPVEEDSKGQITLKAIDDTKSVLTKLSEGEIEERARSQSAPVDVPQEKASNRQSIGSFGSFSVSPHLNAFVNYATGFFKSNPDVKDISDVIPDTEVKSSSDNNEAVEKNGDKTSLYDKLHMTVHRHSKNGKSGDLMDLEVAVENAVKLADKPELFQSFDKLIPRPAQKFEDPPLYLCLKLGKPINREVSQTCPIEAYNKLKKKPEYWFSIPRDKVDHLYAFFVQWTPEIYGGDEDINLLKRGFVVLGDEEEDNSDEEKLEIMDEYFGTAALQKDWEIISKDEALKRKSVDVEESLIFPELIGTSKILEEHHIYTINRFMPARTIGYPWTLIYSTEKHGFSLKTMYRDMVGIDSPILLVVKDTMDNVFGAMTSCELKVSDHFYGTGESFLFTFYPEFQIFRWTGENNFFMKGNAESLSIGAGQGVFGLWFDGDLYHGRTNRCETYDNDLLTVSEDFVVKGLEAWAFVSDV</sequence>
<feature type="region of interest" description="Disordered" evidence="5">
    <location>
        <begin position="32"/>
        <end position="59"/>
    </location>
</feature>
<dbReference type="PANTHER" id="PTHR23354:SF62">
    <property type="entry name" value="MUSTARD, ISOFORM V"/>
    <property type="match status" value="1"/>
</dbReference>
<feature type="region of interest" description="Disordered" evidence="5">
    <location>
        <begin position="270"/>
        <end position="292"/>
    </location>
</feature>
<protein>
    <recommendedName>
        <fullName evidence="4">Oxidation resistance protein 1</fullName>
    </recommendedName>
</protein>
<feature type="compositionally biased region" description="Polar residues" evidence="5">
    <location>
        <begin position="171"/>
        <end position="187"/>
    </location>
</feature>
<evidence type="ECO:0000256" key="3">
    <source>
        <dbReference type="ARBA" id="ARBA00023128"/>
    </source>
</evidence>
<comment type="subcellular location">
    <subcellularLocation>
        <location evidence="1">Mitochondrion</location>
    </subcellularLocation>
</comment>
<comment type="caution">
    <text evidence="7">The sequence shown here is derived from an EMBL/GenBank/DDBJ whole genome shotgun (WGS) entry which is preliminary data.</text>
</comment>
<evidence type="ECO:0000256" key="2">
    <source>
        <dbReference type="ARBA" id="ARBA00009540"/>
    </source>
</evidence>
<dbReference type="PROSITE" id="PS51886">
    <property type="entry name" value="TLDC"/>
    <property type="match status" value="1"/>
</dbReference>
<keyword evidence="3" id="KW-0496">Mitochondrion</keyword>
<dbReference type="EMBL" id="JARBDR010000018">
    <property type="protein sequence ID" value="KAJ8322197.1"/>
    <property type="molecule type" value="Genomic_DNA"/>
</dbReference>
<evidence type="ECO:0000259" key="6">
    <source>
        <dbReference type="PROSITE" id="PS51886"/>
    </source>
</evidence>
<evidence type="ECO:0000313" key="7">
    <source>
        <dbReference type="EMBL" id="KAJ8322197.1"/>
    </source>
</evidence>
<feature type="region of interest" description="Disordered" evidence="5">
    <location>
        <begin position="161"/>
        <end position="220"/>
    </location>
</feature>
<feature type="compositionally biased region" description="Basic and acidic residues" evidence="5">
    <location>
        <begin position="44"/>
        <end position="53"/>
    </location>
</feature>
<feature type="domain" description="TLDc" evidence="6">
    <location>
        <begin position="546"/>
        <end position="707"/>
    </location>
</feature>
<accession>A0ABQ9G1L7</accession>
<name>A0ABQ9G1L7_TEGGR</name>
<dbReference type="Pfam" id="PF07534">
    <property type="entry name" value="TLD"/>
    <property type="match status" value="1"/>
</dbReference>
<proteinExistence type="inferred from homology"/>
<dbReference type="PANTHER" id="PTHR23354">
    <property type="entry name" value="NUCLEOLAR PROTEIN 7/ESTROGEN RECEPTOR COACTIVATOR-RELATED"/>
    <property type="match status" value="1"/>
</dbReference>
<dbReference type="Proteomes" id="UP001217089">
    <property type="component" value="Unassembled WGS sequence"/>
</dbReference>
<dbReference type="InterPro" id="IPR006571">
    <property type="entry name" value="TLDc_dom"/>
</dbReference>
<gene>
    <name evidence="7" type="ORF">KUTeg_000668</name>
</gene>
<organism evidence="7 8">
    <name type="scientific">Tegillarca granosa</name>
    <name type="common">Malaysian cockle</name>
    <name type="synonym">Anadara granosa</name>
    <dbReference type="NCBI Taxonomy" id="220873"/>
    <lineage>
        <taxon>Eukaryota</taxon>
        <taxon>Metazoa</taxon>
        <taxon>Spiralia</taxon>
        <taxon>Lophotrochozoa</taxon>
        <taxon>Mollusca</taxon>
        <taxon>Bivalvia</taxon>
        <taxon>Autobranchia</taxon>
        <taxon>Pteriomorphia</taxon>
        <taxon>Arcoida</taxon>
        <taxon>Arcoidea</taxon>
        <taxon>Arcidae</taxon>
        <taxon>Tegillarca</taxon>
    </lineage>
</organism>
<reference evidence="7 8" key="1">
    <citation type="submission" date="2022-12" db="EMBL/GenBank/DDBJ databases">
        <title>Chromosome-level genome of Tegillarca granosa.</title>
        <authorList>
            <person name="Kim J."/>
        </authorList>
    </citation>
    <scope>NUCLEOTIDE SEQUENCE [LARGE SCALE GENOMIC DNA]</scope>
    <source>
        <strain evidence="7">Teg-2019</strain>
        <tissue evidence="7">Adductor muscle</tissue>
    </source>
</reference>
<keyword evidence="8" id="KW-1185">Reference proteome</keyword>
<feature type="compositionally biased region" description="Polar residues" evidence="5">
    <location>
        <begin position="32"/>
        <end position="43"/>
    </location>
</feature>
<comment type="similarity">
    <text evidence="2">Belongs to the OXR1 family.</text>
</comment>